<keyword evidence="5" id="KW-0732">Signal</keyword>
<dbReference type="GO" id="GO:0005576">
    <property type="term" value="C:extracellular region"/>
    <property type="evidence" value="ECO:0007669"/>
    <property type="project" value="UniProtKB-SubCell"/>
</dbReference>
<comment type="subcellular location">
    <subcellularLocation>
        <location evidence="1">Secreted</location>
    </subcellularLocation>
</comment>
<keyword evidence="4" id="KW-1015">Disulfide bond</keyword>
<evidence type="ECO:0000256" key="5">
    <source>
        <dbReference type="SAM" id="SignalP"/>
    </source>
</evidence>
<dbReference type="InterPro" id="IPR037277">
    <property type="entry name" value="Granulin_sf"/>
</dbReference>
<feature type="domain" description="Granulins" evidence="6">
    <location>
        <begin position="582"/>
        <end position="595"/>
    </location>
</feature>
<feature type="domain" description="Granulins" evidence="6">
    <location>
        <begin position="59"/>
        <end position="72"/>
    </location>
</feature>
<dbReference type="AlphaFoldDB" id="A0A2T7P9P8"/>
<feature type="domain" description="Granulins" evidence="6">
    <location>
        <begin position="723"/>
        <end position="736"/>
    </location>
</feature>
<dbReference type="InterPro" id="IPR000118">
    <property type="entry name" value="Granulin"/>
</dbReference>
<dbReference type="PROSITE" id="PS00799">
    <property type="entry name" value="GRANULINS"/>
    <property type="match status" value="9"/>
</dbReference>
<evidence type="ECO:0000256" key="2">
    <source>
        <dbReference type="ARBA" id="ARBA00010093"/>
    </source>
</evidence>
<gene>
    <name evidence="7" type="ORF">C0Q70_09402</name>
</gene>
<dbReference type="PANTHER" id="PTHR12274">
    <property type="entry name" value="GRANULIN"/>
    <property type="match status" value="1"/>
</dbReference>
<protein>
    <recommendedName>
        <fullName evidence="6">Granulins domain-containing protein</fullName>
    </recommendedName>
</protein>
<organism evidence="7 8">
    <name type="scientific">Pomacea canaliculata</name>
    <name type="common">Golden apple snail</name>
    <dbReference type="NCBI Taxonomy" id="400727"/>
    <lineage>
        <taxon>Eukaryota</taxon>
        <taxon>Metazoa</taxon>
        <taxon>Spiralia</taxon>
        <taxon>Lophotrochozoa</taxon>
        <taxon>Mollusca</taxon>
        <taxon>Gastropoda</taxon>
        <taxon>Caenogastropoda</taxon>
        <taxon>Architaenioglossa</taxon>
        <taxon>Ampullarioidea</taxon>
        <taxon>Ampullariidae</taxon>
        <taxon>Pomacea</taxon>
    </lineage>
</organism>
<evidence type="ECO:0000259" key="6">
    <source>
        <dbReference type="PROSITE" id="PS00799"/>
    </source>
</evidence>
<accession>A0A2T7P9P8</accession>
<comment type="similarity">
    <text evidence="2">Belongs to the granulin family.</text>
</comment>
<proteinExistence type="inferred from homology"/>
<evidence type="ECO:0000313" key="8">
    <source>
        <dbReference type="Proteomes" id="UP000245119"/>
    </source>
</evidence>
<feature type="domain" description="Granulins" evidence="6">
    <location>
        <begin position="254"/>
        <end position="267"/>
    </location>
</feature>
<dbReference type="InterPro" id="IPR039036">
    <property type="entry name" value="Granulin_fam"/>
</dbReference>
<feature type="domain" description="Granulins" evidence="6">
    <location>
        <begin position="172"/>
        <end position="185"/>
    </location>
</feature>
<dbReference type="Proteomes" id="UP000245119">
    <property type="component" value="Linkage Group LG5"/>
</dbReference>
<keyword evidence="3" id="KW-0964">Secreted</keyword>
<dbReference type="STRING" id="400727.A0A2T7P9P8"/>
<dbReference type="SMART" id="SM00277">
    <property type="entry name" value="GRAN"/>
    <property type="match status" value="9"/>
</dbReference>
<feature type="domain" description="Granulins" evidence="6">
    <location>
        <begin position="504"/>
        <end position="517"/>
    </location>
</feature>
<comment type="caution">
    <text evidence="7">The sequence shown here is derived from an EMBL/GenBank/DDBJ whole genome shotgun (WGS) entry which is preliminary data.</text>
</comment>
<dbReference type="PANTHER" id="PTHR12274:SF3">
    <property type="entry name" value="PROGRANULIN"/>
    <property type="match status" value="1"/>
</dbReference>
<sequence length="762" mass="81442">MMSAFWLAAVSVLLVASMALGQERDVKCENGKSCPDGTTCCKTANSEIVCCPFPSAVCCSDKIHCCPQNTKCDVSNGTCIQKDNILRFLSKEKTEGVKKTKAASLSVPGDTYNRPIHILSSGWQQAETAMEELREKWTTCPDDVSECPSGNTCCRLKSGVFGCCPFENAVCCADGIHCCPEDFHCNETQRICNSKKLGFSMSWMDRKPIRARPVVRDTANLTCPNNKTVCQQNDTCCNATSDFGCCPLSQAVCCKDNAHCCPRGSVCDLVNKRCIAQDNWIQPMVERQVKNPVTTVKVPTTVTSSNILSSKYTSKIVCPDGETQCPDNNTCCPTTSGESGCCPLPQAVCCSDKIHCCPAGTVCNLTSSTCDANQHSKQQIGNQPVEKVLVIGSVICPGGQYECPDGNTCCPIGDQYGCCPLPNAVCCSDGEHCCPQGYKCDVSAGQCIKGEQSVAWHKKKPALVKESLEPQCPDKKTGCPGGQTCCQSKSGDWGCCPLSNAVCCSDGVHCCPQYFICNSTTGKCDARLFSVAWSEKQLSFNKQPVGNVICPDGQSECGDGQTCCQQKDGTWGCCPLPNAVCCTDGVHCCPQGTTCNLSTGQCDSAQISVPWQQKLAAIKQISTENVICPDKKSECSDGQTCCRMGSGQFGCCGVPNAVCCQDGLHCCPQNYTCDETSGQCQLNSIDSNQVCPDGKSQCEQSETCCLLTSGSYGCCPHPSAVCCADHLHCCPQGFTCDTAKGQCLQSGIVKPWVQKKLAQPLH</sequence>
<feature type="domain" description="Granulins" evidence="6">
    <location>
        <begin position="427"/>
        <end position="440"/>
    </location>
</feature>
<evidence type="ECO:0000256" key="3">
    <source>
        <dbReference type="ARBA" id="ARBA00022525"/>
    </source>
</evidence>
<feature type="signal peptide" evidence="5">
    <location>
        <begin position="1"/>
        <end position="21"/>
    </location>
</feature>
<dbReference type="SUPFAM" id="SSF57277">
    <property type="entry name" value="Granulin repeat"/>
    <property type="match status" value="7"/>
</dbReference>
<evidence type="ECO:0000256" key="1">
    <source>
        <dbReference type="ARBA" id="ARBA00004613"/>
    </source>
</evidence>
<dbReference type="EMBL" id="PZQS01000005">
    <property type="protein sequence ID" value="PVD30140.1"/>
    <property type="molecule type" value="Genomic_DNA"/>
</dbReference>
<reference evidence="7 8" key="1">
    <citation type="submission" date="2018-04" db="EMBL/GenBank/DDBJ databases">
        <title>The genome of golden apple snail Pomacea canaliculata provides insight into stress tolerance and invasive adaptation.</title>
        <authorList>
            <person name="Liu C."/>
            <person name="Liu B."/>
            <person name="Ren Y."/>
            <person name="Zhang Y."/>
            <person name="Wang H."/>
            <person name="Li S."/>
            <person name="Jiang F."/>
            <person name="Yin L."/>
            <person name="Zhang G."/>
            <person name="Qian W."/>
            <person name="Fan W."/>
        </authorList>
    </citation>
    <scope>NUCLEOTIDE SEQUENCE [LARGE SCALE GENOMIC DNA]</scope>
    <source>
        <strain evidence="7">SZHN2017</strain>
        <tissue evidence="7">Muscle</tissue>
    </source>
</reference>
<evidence type="ECO:0000256" key="4">
    <source>
        <dbReference type="ARBA" id="ARBA00023157"/>
    </source>
</evidence>
<feature type="domain" description="Granulins" evidence="6">
    <location>
        <begin position="350"/>
        <end position="363"/>
    </location>
</feature>
<feature type="domain" description="Granulins" evidence="6">
    <location>
        <begin position="660"/>
        <end position="673"/>
    </location>
</feature>
<name>A0A2T7P9P8_POMCA</name>
<dbReference type="Pfam" id="PF00396">
    <property type="entry name" value="Granulin"/>
    <property type="match status" value="9"/>
</dbReference>
<feature type="chain" id="PRO_5015780706" description="Granulins domain-containing protein" evidence="5">
    <location>
        <begin position="22"/>
        <end position="762"/>
    </location>
</feature>
<keyword evidence="8" id="KW-1185">Reference proteome</keyword>
<evidence type="ECO:0000313" key="7">
    <source>
        <dbReference type="EMBL" id="PVD30140.1"/>
    </source>
</evidence>
<dbReference type="OrthoDB" id="5854875at2759"/>
<dbReference type="Gene3D" id="2.10.25.160">
    <property type="entry name" value="Granulin"/>
    <property type="match status" value="9"/>
</dbReference>